<accession>A0A8G1VNW9</accession>
<dbReference type="RefSeq" id="XP_025516939.1">
    <property type="nucleotide sequence ID" value="XM_025655021.1"/>
</dbReference>
<evidence type="ECO:0000313" key="2">
    <source>
        <dbReference type="EMBL" id="RAH59017.1"/>
    </source>
</evidence>
<feature type="region of interest" description="Disordered" evidence="1">
    <location>
        <begin position="131"/>
        <end position="151"/>
    </location>
</feature>
<keyword evidence="3" id="KW-1185">Reference proteome</keyword>
<feature type="compositionally biased region" description="Polar residues" evidence="1">
    <location>
        <begin position="140"/>
        <end position="151"/>
    </location>
</feature>
<dbReference type="AlphaFoldDB" id="A0A8G1VNW9"/>
<protein>
    <submittedName>
        <fullName evidence="2">Uncharacterized protein</fullName>
    </submittedName>
</protein>
<dbReference type="Proteomes" id="UP000249526">
    <property type="component" value="Unassembled WGS sequence"/>
</dbReference>
<proteinExistence type="predicted"/>
<sequence length="151" mass="17310">MCKGQGLRRSMGWAIPKLTFSIREVVSDKLYKGGRRIHSQHRSLSWRQLFSYHVHQYYHLVRQLISCHVGARGTVVIESQFPYRSTYMMYHSKPTIRSSEILWSSLLPGVINPRIANKRIPNSCPFESGETRLPIASGPGRTTSGATMRNY</sequence>
<evidence type="ECO:0000313" key="3">
    <source>
        <dbReference type="Proteomes" id="UP000249526"/>
    </source>
</evidence>
<gene>
    <name evidence="2" type="ORF">BO85DRAFT_260324</name>
</gene>
<organism evidence="2 3">
    <name type="scientific">Aspergillus piperis CBS 112811</name>
    <dbReference type="NCBI Taxonomy" id="1448313"/>
    <lineage>
        <taxon>Eukaryota</taxon>
        <taxon>Fungi</taxon>
        <taxon>Dikarya</taxon>
        <taxon>Ascomycota</taxon>
        <taxon>Pezizomycotina</taxon>
        <taxon>Eurotiomycetes</taxon>
        <taxon>Eurotiomycetidae</taxon>
        <taxon>Eurotiales</taxon>
        <taxon>Aspergillaceae</taxon>
        <taxon>Aspergillus</taxon>
        <taxon>Aspergillus subgen. Circumdati</taxon>
    </lineage>
</organism>
<reference evidence="2 3" key="1">
    <citation type="submission" date="2018-02" db="EMBL/GenBank/DDBJ databases">
        <title>The genomes of Aspergillus section Nigri reveals drivers in fungal speciation.</title>
        <authorList>
            <consortium name="DOE Joint Genome Institute"/>
            <person name="Vesth T.C."/>
            <person name="Nybo J."/>
            <person name="Theobald S."/>
            <person name="Brandl J."/>
            <person name="Frisvad J.C."/>
            <person name="Nielsen K.F."/>
            <person name="Lyhne E.K."/>
            <person name="Kogle M.E."/>
            <person name="Kuo A."/>
            <person name="Riley R."/>
            <person name="Clum A."/>
            <person name="Nolan M."/>
            <person name="Lipzen A."/>
            <person name="Salamov A."/>
            <person name="Henrissat B."/>
            <person name="Wiebenga A."/>
            <person name="De vries R.P."/>
            <person name="Grigoriev I.V."/>
            <person name="Mortensen U.H."/>
            <person name="Andersen M.R."/>
            <person name="Baker S.E."/>
        </authorList>
    </citation>
    <scope>NUCLEOTIDE SEQUENCE [LARGE SCALE GENOMIC DNA]</scope>
    <source>
        <strain evidence="2 3">CBS 112811</strain>
    </source>
</reference>
<dbReference type="EMBL" id="KZ825059">
    <property type="protein sequence ID" value="RAH59017.1"/>
    <property type="molecule type" value="Genomic_DNA"/>
</dbReference>
<name>A0A8G1VNW9_9EURO</name>
<evidence type="ECO:0000256" key="1">
    <source>
        <dbReference type="SAM" id="MobiDB-lite"/>
    </source>
</evidence>
<dbReference type="GeneID" id="37158423"/>